<feature type="transmembrane region" description="Helical" evidence="1">
    <location>
        <begin position="383"/>
        <end position="402"/>
    </location>
</feature>
<proteinExistence type="predicted"/>
<keyword evidence="1" id="KW-0812">Transmembrane</keyword>
<dbReference type="EMBL" id="LWBP01000210">
    <property type="protein sequence ID" value="OQP53609.1"/>
    <property type="molecule type" value="Genomic_DNA"/>
</dbReference>
<gene>
    <name evidence="3" type="ORF">A4R26_06460</name>
</gene>
<dbReference type="RefSeq" id="WP_081169490.1">
    <property type="nucleotide sequence ID" value="NZ_LWBP01000210.1"/>
</dbReference>
<evidence type="ECO:0000313" key="3">
    <source>
        <dbReference type="EMBL" id="OQP53609.1"/>
    </source>
</evidence>
<keyword evidence="1" id="KW-0472">Membrane</keyword>
<evidence type="ECO:0000256" key="2">
    <source>
        <dbReference type="SAM" id="SignalP"/>
    </source>
</evidence>
<reference evidence="4" key="1">
    <citation type="submission" date="2016-04" db="EMBL/GenBank/DDBJ databases">
        <authorList>
            <person name="Chen L."/>
            <person name="Zhuang W."/>
            <person name="Wang G."/>
        </authorList>
    </citation>
    <scope>NUCLEOTIDE SEQUENCE [LARGE SCALE GENOMIC DNA]</scope>
    <source>
        <strain evidence="4">208</strain>
    </source>
</reference>
<evidence type="ECO:0000313" key="4">
    <source>
        <dbReference type="Proteomes" id="UP000192276"/>
    </source>
</evidence>
<name>A0A1V9F5C8_9BACT</name>
<feature type="chain" id="PRO_5012122080" evidence="2">
    <location>
        <begin position="20"/>
        <end position="526"/>
    </location>
</feature>
<dbReference type="Proteomes" id="UP000192276">
    <property type="component" value="Unassembled WGS sequence"/>
</dbReference>
<feature type="signal peptide" evidence="2">
    <location>
        <begin position="1"/>
        <end position="19"/>
    </location>
</feature>
<keyword evidence="2" id="KW-0732">Signal</keyword>
<keyword evidence="1" id="KW-1133">Transmembrane helix</keyword>
<dbReference type="AlphaFoldDB" id="A0A1V9F5C8"/>
<sequence length="526" mass="59010">MKKILTAFLLLCSVCAAQAQTKVFKEVNEDIQSQVKPIYQDNSLVGYVVFTQLEKASADSFNYKITLMDENLNDIGVINFKEIKLFLYGVTFEQDVLCLAYFKSNFYFKEYTSKKEYKAAEQNEKTAILTQFLSLDGKIIKANNLNVTVKKSEWSGKMGNKSYMGSGALKNVYLRNIPGKGFALCYGDEQKNTLVAFNTAGDQLWTKPVKIFEGASLANMLTAGKYVYVLAKNKPDRRNGDMNLGSYEVWGFHIADSASPFKHALKDKQGNSLTINSFSNDPVTGNLFISGCVIDPQKGNNYATPKAFARGTFAGVYSLNINGPRKSDISEVYSYWNDGSQSLFSKKGQNLDSRTYCWYEGGIKDYQGNTYFFGTSFVKKAKVGSIVASVVTAPTVIIPLYISMFGYNKVRIDNTVLLKQSSKGVLSNESAIRGDEGGFYLNKLGWMFDTRKYMTASNPETKNTYLIISDKKNFFIYSLTAKKVIRTVPRKEGNILTYIFPAKEGHIMVSEYNRRERSTTVSIESL</sequence>
<organism evidence="3 4">
    <name type="scientific">Niastella populi</name>
    <dbReference type="NCBI Taxonomy" id="550983"/>
    <lineage>
        <taxon>Bacteria</taxon>
        <taxon>Pseudomonadati</taxon>
        <taxon>Bacteroidota</taxon>
        <taxon>Chitinophagia</taxon>
        <taxon>Chitinophagales</taxon>
        <taxon>Chitinophagaceae</taxon>
        <taxon>Niastella</taxon>
    </lineage>
</organism>
<evidence type="ECO:0000256" key="1">
    <source>
        <dbReference type="SAM" id="Phobius"/>
    </source>
</evidence>
<keyword evidence="4" id="KW-1185">Reference proteome</keyword>
<protein>
    <submittedName>
        <fullName evidence="3">Uncharacterized protein</fullName>
    </submittedName>
</protein>
<comment type="caution">
    <text evidence="3">The sequence shown here is derived from an EMBL/GenBank/DDBJ whole genome shotgun (WGS) entry which is preliminary data.</text>
</comment>
<accession>A0A1V9F5C8</accession>
<dbReference type="OrthoDB" id="617654at2"/>